<evidence type="ECO:0000313" key="6">
    <source>
        <dbReference type="EMBL" id="VVM06308.1"/>
    </source>
</evidence>
<keyword evidence="2 4" id="KW-0479">Metal-binding</keyword>
<keyword evidence="7" id="KW-1185">Reference proteome</keyword>
<dbReference type="InterPro" id="IPR036909">
    <property type="entry name" value="Cyt_c-like_dom_sf"/>
</dbReference>
<dbReference type="PROSITE" id="PS51007">
    <property type="entry name" value="CYTC"/>
    <property type="match status" value="1"/>
</dbReference>
<organism evidence="6 7">
    <name type="scientific">Methylacidimicrobium tartarophylax</name>
    <dbReference type="NCBI Taxonomy" id="1041768"/>
    <lineage>
        <taxon>Bacteria</taxon>
        <taxon>Pseudomonadati</taxon>
        <taxon>Verrucomicrobiota</taxon>
        <taxon>Methylacidimicrobium</taxon>
    </lineage>
</organism>
<dbReference type="Proteomes" id="UP000334923">
    <property type="component" value="Unassembled WGS sequence"/>
</dbReference>
<dbReference type="InterPro" id="IPR003468">
    <property type="entry name" value="Cyt_c_oxidase_monohaem-su/FixO"/>
</dbReference>
<evidence type="ECO:0000256" key="2">
    <source>
        <dbReference type="ARBA" id="ARBA00022723"/>
    </source>
</evidence>
<dbReference type="AlphaFoldDB" id="A0A5E6MAR6"/>
<dbReference type="InterPro" id="IPR009056">
    <property type="entry name" value="Cyt_c-like_dom"/>
</dbReference>
<dbReference type="GO" id="GO:0009055">
    <property type="term" value="F:electron transfer activity"/>
    <property type="evidence" value="ECO:0007669"/>
    <property type="project" value="InterPro"/>
</dbReference>
<proteinExistence type="predicted"/>
<protein>
    <submittedName>
        <fullName evidence="6">Cytochrome c oxidase cbb3-type subunit II</fullName>
    </submittedName>
</protein>
<dbReference type="Gene3D" id="1.10.760.10">
    <property type="entry name" value="Cytochrome c-like domain"/>
    <property type="match status" value="1"/>
</dbReference>
<dbReference type="OrthoDB" id="9811395at2"/>
<dbReference type="GO" id="GO:0046872">
    <property type="term" value="F:metal ion binding"/>
    <property type="evidence" value="ECO:0007669"/>
    <property type="project" value="UniProtKB-KW"/>
</dbReference>
<evidence type="ECO:0000259" key="5">
    <source>
        <dbReference type="PROSITE" id="PS51007"/>
    </source>
</evidence>
<keyword evidence="1 4" id="KW-0349">Heme</keyword>
<dbReference type="GO" id="GO:0020037">
    <property type="term" value="F:heme binding"/>
    <property type="evidence" value="ECO:0007669"/>
    <property type="project" value="InterPro"/>
</dbReference>
<accession>A0A5E6MAR6</accession>
<reference evidence="6 7" key="1">
    <citation type="submission" date="2019-09" db="EMBL/GenBank/DDBJ databases">
        <authorList>
            <person name="Cremers G."/>
        </authorList>
    </citation>
    <scope>NUCLEOTIDE SEQUENCE [LARGE SCALE GENOMIC DNA]</scope>
    <source>
        <strain evidence="6">4A</strain>
    </source>
</reference>
<gene>
    <name evidence="6" type="primary">ccoO</name>
    <name evidence="6" type="ORF">MAMT_01123</name>
</gene>
<dbReference type="SUPFAM" id="SSF46626">
    <property type="entry name" value="Cytochrome c"/>
    <property type="match status" value="1"/>
</dbReference>
<evidence type="ECO:0000256" key="3">
    <source>
        <dbReference type="ARBA" id="ARBA00023004"/>
    </source>
</evidence>
<feature type="domain" description="Cytochrome c" evidence="5">
    <location>
        <begin position="43"/>
        <end position="186"/>
    </location>
</feature>
<evidence type="ECO:0000256" key="4">
    <source>
        <dbReference type="PROSITE-ProRule" id="PRU00433"/>
    </source>
</evidence>
<dbReference type="RefSeq" id="WP_142659983.1">
    <property type="nucleotide sequence ID" value="NZ_CABFVA020000065.1"/>
</dbReference>
<evidence type="ECO:0000256" key="1">
    <source>
        <dbReference type="ARBA" id="ARBA00022617"/>
    </source>
</evidence>
<sequence>MTEQKRVLLGILLATGVGWLLLAWLPLRKLGPAGASADGAPFGRAALGGEVYAANGCASCHTQVVRPPNLGSDIARGWGARRTLPSDYREEHVIPLGVLRLGPDLSDVGERRTDPRWYYRFLYDPRVIYPGTVMPSYRYLFARVPLLGTPLPDSLPLSGRDAPRPGFQVVPGPEARALVAYLLSLKRVPPGETGKTP</sequence>
<name>A0A5E6MAR6_9BACT</name>
<evidence type="ECO:0000313" key="7">
    <source>
        <dbReference type="Proteomes" id="UP000334923"/>
    </source>
</evidence>
<dbReference type="EMBL" id="CABFVA020000065">
    <property type="protein sequence ID" value="VVM06308.1"/>
    <property type="molecule type" value="Genomic_DNA"/>
</dbReference>
<keyword evidence="3 4" id="KW-0408">Iron</keyword>
<dbReference type="Pfam" id="PF02433">
    <property type="entry name" value="FixO"/>
    <property type="match status" value="1"/>
</dbReference>